<proteinExistence type="predicted"/>
<evidence type="ECO:0000313" key="1">
    <source>
        <dbReference type="EnsemblPlants" id="PGSC0003DMT400089023"/>
    </source>
</evidence>
<evidence type="ECO:0000313" key="2">
    <source>
        <dbReference type="Proteomes" id="UP000011115"/>
    </source>
</evidence>
<keyword evidence="2" id="KW-1185">Reference proteome</keyword>
<dbReference type="Gramene" id="PGSC0003DMT400089023">
    <property type="protein sequence ID" value="PGSC0003DMT400089023"/>
    <property type="gene ID" value="PGSC0003DMG400038594"/>
</dbReference>
<accession>M1DH97</accession>
<reference evidence="2" key="1">
    <citation type="journal article" date="2011" name="Nature">
        <title>Genome sequence and analysis of the tuber crop potato.</title>
        <authorList>
            <consortium name="The Potato Genome Sequencing Consortium"/>
        </authorList>
    </citation>
    <scope>NUCLEOTIDE SEQUENCE [LARGE SCALE GENOMIC DNA]</scope>
    <source>
        <strain evidence="2">cv. DM1-3 516 R44</strain>
    </source>
</reference>
<reference evidence="1" key="2">
    <citation type="submission" date="2015-06" db="UniProtKB">
        <authorList>
            <consortium name="EnsemblPlants"/>
        </authorList>
    </citation>
    <scope>IDENTIFICATION</scope>
    <source>
        <strain evidence="1">DM1-3 516 R44</strain>
    </source>
</reference>
<dbReference type="EnsemblPlants" id="PGSC0003DMT400089023">
    <property type="protein sequence ID" value="PGSC0003DMT400089023"/>
    <property type="gene ID" value="PGSC0003DMG400038594"/>
</dbReference>
<sequence length="120" mass="13869">MGGRCVVNWEFGTLLSTHWFRASRQGEIIPAGRGRCGRMRAAIAGQSRLKSEINPKNAIILKTSFLRVRRRTRATSYSFSPFLKLKTKNKRKESRKGRMKYFRRVQALFEVGDVCDFLLV</sequence>
<dbReference type="PaxDb" id="4113-PGSC0003DMT400089023"/>
<dbReference type="InParanoid" id="M1DH97"/>
<protein>
    <submittedName>
        <fullName evidence="1">Uncharacterized protein</fullName>
    </submittedName>
</protein>
<dbReference type="HOGENOM" id="CLU_166426_0_0_1"/>
<name>M1DH97_SOLTU</name>
<dbReference type="AlphaFoldDB" id="M1DH97"/>
<organism evidence="1 2">
    <name type="scientific">Solanum tuberosum</name>
    <name type="common">Potato</name>
    <dbReference type="NCBI Taxonomy" id="4113"/>
    <lineage>
        <taxon>Eukaryota</taxon>
        <taxon>Viridiplantae</taxon>
        <taxon>Streptophyta</taxon>
        <taxon>Embryophyta</taxon>
        <taxon>Tracheophyta</taxon>
        <taxon>Spermatophyta</taxon>
        <taxon>Magnoliopsida</taxon>
        <taxon>eudicotyledons</taxon>
        <taxon>Gunneridae</taxon>
        <taxon>Pentapetalae</taxon>
        <taxon>asterids</taxon>
        <taxon>lamiids</taxon>
        <taxon>Solanales</taxon>
        <taxon>Solanaceae</taxon>
        <taxon>Solanoideae</taxon>
        <taxon>Solaneae</taxon>
        <taxon>Solanum</taxon>
    </lineage>
</organism>
<dbReference type="Proteomes" id="UP000011115">
    <property type="component" value="Unassembled WGS sequence"/>
</dbReference>